<sequence>MLGRDGRAAVLAEHADQAGGAAGAARRLMSADSFSGGPLDGLREKRPGAAVYAALLCLIVLALSGVVGLLLKQPWLFPSLGPTVMLFFESPEQPASRPLNTLVGHGVGLLAGAICFYALGLAGQPPVPVGGLTVPYLVAGVLSVAITTLVLTLLKLPHPPAGATTLIVSLGILTTLPQLLSMAGAIVLITVAGWALNALLLGRRR</sequence>
<feature type="transmembrane region" description="Helical" evidence="1">
    <location>
        <begin position="49"/>
        <end position="71"/>
    </location>
</feature>
<feature type="transmembrane region" description="Helical" evidence="1">
    <location>
        <begin position="102"/>
        <end position="122"/>
    </location>
</feature>
<keyword evidence="1" id="KW-1133">Transmembrane helix</keyword>
<evidence type="ECO:0000259" key="2">
    <source>
        <dbReference type="Pfam" id="PF04982"/>
    </source>
</evidence>
<evidence type="ECO:0000256" key="1">
    <source>
        <dbReference type="SAM" id="Phobius"/>
    </source>
</evidence>
<protein>
    <recommendedName>
        <fullName evidence="2">HPP transmembrane region domain-containing protein</fullName>
    </recommendedName>
</protein>
<evidence type="ECO:0000313" key="4">
    <source>
        <dbReference type="Proteomes" id="UP001321498"/>
    </source>
</evidence>
<dbReference type="Proteomes" id="UP001321498">
    <property type="component" value="Chromosome"/>
</dbReference>
<feature type="domain" description="HPP transmembrane region" evidence="2">
    <location>
        <begin position="48"/>
        <end position="200"/>
    </location>
</feature>
<keyword evidence="1" id="KW-0812">Transmembrane</keyword>
<organism evidence="3 4">
    <name type="scientific">Naasia aerilata</name>
    <dbReference type="NCBI Taxonomy" id="1162966"/>
    <lineage>
        <taxon>Bacteria</taxon>
        <taxon>Bacillati</taxon>
        <taxon>Actinomycetota</taxon>
        <taxon>Actinomycetes</taxon>
        <taxon>Micrococcales</taxon>
        <taxon>Microbacteriaceae</taxon>
        <taxon>Naasia</taxon>
    </lineage>
</organism>
<dbReference type="InterPro" id="IPR058581">
    <property type="entry name" value="TM_HPP"/>
</dbReference>
<name>A0ABM8GFY7_9MICO</name>
<keyword evidence="4" id="KW-1185">Reference proteome</keyword>
<accession>A0ABM8GFY7</accession>
<evidence type="ECO:0000313" key="3">
    <source>
        <dbReference type="EMBL" id="BDZ47253.1"/>
    </source>
</evidence>
<dbReference type="EMBL" id="AP027731">
    <property type="protein sequence ID" value="BDZ47253.1"/>
    <property type="molecule type" value="Genomic_DNA"/>
</dbReference>
<dbReference type="Pfam" id="PF04982">
    <property type="entry name" value="TM_HPP"/>
    <property type="match status" value="1"/>
</dbReference>
<keyword evidence="1" id="KW-0472">Membrane</keyword>
<reference evidence="4" key="1">
    <citation type="journal article" date="2019" name="Int. J. Syst. Evol. Microbiol.">
        <title>The Global Catalogue of Microorganisms (GCM) 10K type strain sequencing project: providing services to taxonomists for standard genome sequencing and annotation.</title>
        <authorList>
            <consortium name="The Broad Institute Genomics Platform"/>
            <consortium name="The Broad Institute Genome Sequencing Center for Infectious Disease"/>
            <person name="Wu L."/>
            <person name="Ma J."/>
        </authorList>
    </citation>
    <scope>NUCLEOTIDE SEQUENCE [LARGE SCALE GENOMIC DNA]</scope>
    <source>
        <strain evidence="4">NBRC 108725</strain>
    </source>
</reference>
<feature type="transmembrane region" description="Helical" evidence="1">
    <location>
        <begin position="179"/>
        <end position="201"/>
    </location>
</feature>
<feature type="transmembrane region" description="Helical" evidence="1">
    <location>
        <begin position="134"/>
        <end position="154"/>
    </location>
</feature>
<proteinExistence type="predicted"/>
<gene>
    <name evidence="3" type="ORF">GCM10025866_31620</name>
</gene>